<dbReference type="EMBL" id="KY554760">
    <property type="protein sequence ID" value="ARM65514.1"/>
    <property type="molecule type" value="Genomic_DNA"/>
</dbReference>
<reference evidence="1 2" key="1">
    <citation type="journal article" date="2017" name="Viruses">
        <title>Phage Biodiversity in Artisanal Cheese Wheys Reflects the Complexity of the Fermentation Process.</title>
        <authorList>
            <person name="Mahony J."/>
            <person name="Moscarelli A."/>
            <person name="Kelleher P."/>
            <person name="Lugli G.A."/>
            <person name="Ventura M."/>
            <person name="Settanni L."/>
            <person name="van Sinderen D."/>
        </authorList>
    </citation>
    <scope>NUCLEOTIDE SEQUENCE [LARGE SCALE GENOMIC DNA]</scope>
</reference>
<proteinExistence type="predicted"/>
<evidence type="ECO:0000313" key="1">
    <source>
        <dbReference type="EMBL" id="ARM65514.1"/>
    </source>
</evidence>
<organism evidence="1 2">
    <name type="scientific">Lactococcus phage R3.4</name>
    <dbReference type="NCBI Taxonomy" id="1965483"/>
    <lineage>
        <taxon>Viruses</taxon>
        <taxon>Duplodnaviria</taxon>
        <taxon>Heunggongvirae</taxon>
        <taxon>Uroviricota</taxon>
        <taxon>Caudoviricetes</taxon>
        <taxon>Skunavirus</taxon>
        <taxon>Skunavirus R31</taxon>
    </lineage>
</organism>
<name>A0A1W6JH17_9CAUD</name>
<sequence length="166" mass="18415">MLDDTTKTPQTVTIHENHDASIVVRDPKQLSEKNVTGSVYLDLTKSNNDAWAQLSTTNGDLSGNVIKAGQKGYSTFSGEVPTITDDNANIAIRRLEKDNDTTFDYSEMKVEEGSTATPWMPSASEAKEEDYPSHIGKYTDNNSHEQSTNPLKYAWSILKKVKDTII</sequence>
<evidence type="ECO:0000313" key="2">
    <source>
        <dbReference type="Proteomes" id="UP000223734"/>
    </source>
</evidence>
<protein>
    <submittedName>
        <fullName evidence="1">Neck passage structure protein</fullName>
    </submittedName>
</protein>
<accession>A0A1W6JH17</accession>
<dbReference type="Proteomes" id="UP000223734">
    <property type="component" value="Segment"/>
</dbReference>
<gene>
    <name evidence="1" type="ORF">R34_012</name>
</gene>